<dbReference type="Pfam" id="PF01551">
    <property type="entry name" value="Peptidase_M23"/>
    <property type="match status" value="1"/>
</dbReference>
<dbReference type="EMBL" id="JBHLTG010000002">
    <property type="protein sequence ID" value="MFC0678595.1"/>
    <property type="molecule type" value="Genomic_DNA"/>
</dbReference>
<dbReference type="Proteomes" id="UP001589896">
    <property type="component" value="Unassembled WGS sequence"/>
</dbReference>
<evidence type="ECO:0000313" key="5">
    <source>
        <dbReference type="Proteomes" id="UP001589896"/>
    </source>
</evidence>
<dbReference type="EC" id="3.4.24.-" evidence="4"/>
<dbReference type="GO" id="GO:0016787">
    <property type="term" value="F:hydrolase activity"/>
    <property type="evidence" value="ECO:0007669"/>
    <property type="project" value="UniProtKB-KW"/>
</dbReference>
<evidence type="ECO:0000313" key="4">
    <source>
        <dbReference type="EMBL" id="MFC0678595.1"/>
    </source>
</evidence>
<dbReference type="Gene3D" id="2.70.70.10">
    <property type="entry name" value="Glucose Permease (Domain IIA)"/>
    <property type="match status" value="1"/>
</dbReference>
<evidence type="ECO:0000256" key="2">
    <source>
        <dbReference type="SAM" id="SignalP"/>
    </source>
</evidence>
<comment type="caution">
    <text evidence="4">The sequence shown here is derived from an EMBL/GenBank/DDBJ whole genome shotgun (WGS) entry which is preliminary data.</text>
</comment>
<feature type="chain" id="PRO_5045376510" evidence="2">
    <location>
        <begin position="17"/>
        <end position="163"/>
    </location>
</feature>
<feature type="signal peptide" evidence="2">
    <location>
        <begin position="1"/>
        <end position="16"/>
    </location>
</feature>
<protein>
    <submittedName>
        <fullName evidence="4">M23 family metallopeptidase</fullName>
        <ecNumber evidence="4">3.4.24.-</ecNumber>
    </submittedName>
</protein>
<evidence type="ECO:0000259" key="3">
    <source>
        <dbReference type="Pfam" id="PF01551"/>
    </source>
</evidence>
<dbReference type="SUPFAM" id="SSF51261">
    <property type="entry name" value="Duplicated hybrid motif"/>
    <property type="match status" value="1"/>
</dbReference>
<feature type="domain" description="M23ase beta-sheet core" evidence="3">
    <location>
        <begin position="47"/>
        <end position="138"/>
    </location>
</feature>
<dbReference type="InterPro" id="IPR050570">
    <property type="entry name" value="Cell_wall_metabolism_enzyme"/>
</dbReference>
<reference evidence="4 5" key="1">
    <citation type="submission" date="2024-09" db="EMBL/GenBank/DDBJ databases">
        <authorList>
            <person name="Sun Q."/>
            <person name="Mori K."/>
        </authorList>
    </citation>
    <scope>NUCLEOTIDE SEQUENCE [LARGE SCALE GENOMIC DNA]</scope>
    <source>
        <strain evidence="4 5">KCTC 23076</strain>
    </source>
</reference>
<sequence length="163" mass="17099">MPSVLTLLLSAAAVVATLPPPPWLWPVDGPHVVARPYSAPPSPYGRGHRGADLTAHEGAAVRAPAGGVVHFAGFVVDRPVLSIRHDDGVLSSFEPVESDLERGDLVDAGDVIGTLLPGHCDVPCLHVGARVLGQYVSPLRYLGGIPRSVLLPTRRSEHGRPGP</sequence>
<dbReference type="PANTHER" id="PTHR21666:SF289">
    <property type="entry name" value="L-ALA--D-GLU ENDOPEPTIDASE"/>
    <property type="match status" value="1"/>
</dbReference>
<dbReference type="InterPro" id="IPR011055">
    <property type="entry name" value="Dup_hybrid_motif"/>
</dbReference>
<dbReference type="CDD" id="cd12797">
    <property type="entry name" value="M23_peptidase"/>
    <property type="match status" value="1"/>
</dbReference>
<gene>
    <name evidence="4" type="ORF">ACFFGH_12165</name>
</gene>
<dbReference type="RefSeq" id="WP_386668583.1">
    <property type="nucleotide sequence ID" value="NZ_JBHLTG010000002.1"/>
</dbReference>
<keyword evidence="5" id="KW-1185">Reference proteome</keyword>
<accession>A0ABV6RNN7</accession>
<keyword evidence="4" id="KW-0378">Hydrolase</keyword>
<proteinExistence type="predicted"/>
<name>A0ABV6RNN7_9GAMM</name>
<organism evidence="4 5">
    <name type="scientific">Lysobacter korlensis</name>
    <dbReference type="NCBI Taxonomy" id="553636"/>
    <lineage>
        <taxon>Bacteria</taxon>
        <taxon>Pseudomonadati</taxon>
        <taxon>Pseudomonadota</taxon>
        <taxon>Gammaproteobacteria</taxon>
        <taxon>Lysobacterales</taxon>
        <taxon>Lysobacteraceae</taxon>
        <taxon>Lysobacter</taxon>
    </lineage>
</organism>
<keyword evidence="1 2" id="KW-0732">Signal</keyword>
<dbReference type="PANTHER" id="PTHR21666">
    <property type="entry name" value="PEPTIDASE-RELATED"/>
    <property type="match status" value="1"/>
</dbReference>
<dbReference type="InterPro" id="IPR016047">
    <property type="entry name" value="M23ase_b-sheet_dom"/>
</dbReference>
<evidence type="ECO:0000256" key="1">
    <source>
        <dbReference type="ARBA" id="ARBA00022729"/>
    </source>
</evidence>